<dbReference type="PROSITE" id="PS51898">
    <property type="entry name" value="TYR_RECOMBINASE"/>
    <property type="match status" value="1"/>
</dbReference>
<feature type="domain" description="Core-binding (CB)" evidence="11">
    <location>
        <begin position="1"/>
        <end position="85"/>
    </location>
</feature>
<evidence type="ECO:0000256" key="7">
    <source>
        <dbReference type="ARBA" id="ARBA00023125"/>
    </source>
</evidence>
<evidence type="ECO:0000256" key="6">
    <source>
        <dbReference type="ARBA" id="ARBA00022908"/>
    </source>
</evidence>
<evidence type="ECO:0000256" key="2">
    <source>
        <dbReference type="ARBA" id="ARBA00006657"/>
    </source>
</evidence>
<reference evidence="12" key="1">
    <citation type="submission" date="2018-05" db="EMBL/GenBank/DDBJ databases">
        <authorList>
            <person name="Lanie J.A."/>
            <person name="Ng W.-L."/>
            <person name="Kazmierczak K.M."/>
            <person name="Andrzejewski T.M."/>
            <person name="Davidsen T.M."/>
            <person name="Wayne K.J."/>
            <person name="Tettelin H."/>
            <person name="Glass J.I."/>
            <person name="Rusch D."/>
            <person name="Podicherti R."/>
            <person name="Tsui H.-C.T."/>
            <person name="Winkler M.E."/>
        </authorList>
    </citation>
    <scope>NUCLEOTIDE SEQUENCE</scope>
</reference>
<keyword evidence="3" id="KW-0963">Cytoplasm</keyword>
<dbReference type="Gene3D" id="1.10.150.130">
    <property type="match status" value="1"/>
</dbReference>
<dbReference type="InterPro" id="IPR013762">
    <property type="entry name" value="Integrase-like_cat_sf"/>
</dbReference>
<dbReference type="InterPro" id="IPR011010">
    <property type="entry name" value="DNA_brk_join_enz"/>
</dbReference>
<dbReference type="PANTHER" id="PTHR30349:SF81">
    <property type="entry name" value="TYROSINE RECOMBINASE XERC"/>
    <property type="match status" value="1"/>
</dbReference>
<dbReference type="Gene3D" id="1.10.443.10">
    <property type="entry name" value="Intergrase catalytic core"/>
    <property type="match status" value="1"/>
</dbReference>
<accession>A0A381NNF7</accession>
<evidence type="ECO:0000256" key="1">
    <source>
        <dbReference type="ARBA" id="ARBA00004496"/>
    </source>
</evidence>
<dbReference type="CDD" id="cd00798">
    <property type="entry name" value="INT_XerDC_C"/>
    <property type="match status" value="1"/>
</dbReference>
<evidence type="ECO:0000256" key="4">
    <source>
        <dbReference type="ARBA" id="ARBA00022618"/>
    </source>
</evidence>
<dbReference type="PROSITE" id="PS51900">
    <property type="entry name" value="CB"/>
    <property type="match status" value="1"/>
</dbReference>
<protein>
    <recommendedName>
        <fullName evidence="13">Tyrosine recombinase XerC</fullName>
    </recommendedName>
</protein>
<dbReference type="NCBIfam" id="NF001399">
    <property type="entry name" value="PRK00283.1"/>
    <property type="match status" value="1"/>
</dbReference>
<dbReference type="GO" id="GO:0015074">
    <property type="term" value="P:DNA integration"/>
    <property type="evidence" value="ECO:0007669"/>
    <property type="project" value="UniProtKB-KW"/>
</dbReference>
<evidence type="ECO:0000256" key="8">
    <source>
        <dbReference type="ARBA" id="ARBA00023172"/>
    </source>
</evidence>
<dbReference type="GO" id="GO:0006310">
    <property type="term" value="P:DNA recombination"/>
    <property type="evidence" value="ECO:0007669"/>
    <property type="project" value="UniProtKB-KW"/>
</dbReference>
<evidence type="ECO:0000256" key="5">
    <source>
        <dbReference type="ARBA" id="ARBA00022829"/>
    </source>
</evidence>
<evidence type="ECO:0008006" key="13">
    <source>
        <dbReference type="Google" id="ProtNLM"/>
    </source>
</evidence>
<sequence>MLDRHIDPFLSHLEVVRHLSPHTISSYRRDLDSFFTFLKEKHDSWEEIQDHQVRGFVAQERRRGLSARSIQRALSSIRSFFNYLLDEEVVETNPAANISSPKSAQLLPKALDTDLVKRLLDFKPQGDIEIRDKAMVELLYSSGLRLSELCGLNMDSISVKERSCRVVGKGNKTRDLPVGEKAIQSLRDWLLVRKKISSDTNKALFLNKNGKRISNRSVQLRLERLSKKRGLPMVNPHMLRHSFASHILESSGDLRAVQEMLGHSDIGTTQIYTKLDFQHLSKVYDEAHPRAKSRKSK</sequence>
<dbReference type="NCBIfam" id="TIGR02224">
    <property type="entry name" value="recomb_XerC"/>
    <property type="match status" value="1"/>
</dbReference>
<name>A0A381NNF7_9ZZZZ</name>
<comment type="subcellular location">
    <subcellularLocation>
        <location evidence="1">Cytoplasm</location>
    </subcellularLocation>
</comment>
<dbReference type="InterPro" id="IPR050090">
    <property type="entry name" value="Tyrosine_recombinase_XerCD"/>
</dbReference>
<evidence type="ECO:0000256" key="3">
    <source>
        <dbReference type="ARBA" id="ARBA00022490"/>
    </source>
</evidence>
<dbReference type="EMBL" id="UINC01000482">
    <property type="protein sequence ID" value="SUZ56135.1"/>
    <property type="molecule type" value="Genomic_DNA"/>
</dbReference>
<dbReference type="GO" id="GO:0003677">
    <property type="term" value="F:DNA binding"/>
    <property type="evidence" value="ECO:0007669"/>
    <property type="project" value="UniProtKB-KW"/>
</dbReference>
<dbReference type="PANTHER" id="PTHR30349">
    <property type="entry name" value="PHAGE INTEGRASE-RELATED"/>
    <property type="match status" value="1"/>
</dbReference>
<keyword evidence="7" id="KW-0238">DNA-binding</keyword>
<keyword evidence="5" id="KW-0159">Chromosome partition</keyword>
<evidence type="ECO:0000259" key="10">
    <source>
        <dbReference type="PROSITE" id="PS51898"/>
    </source>
</evidence>
<organism evidence="12">
    <name type="scientific">marine metagenome</name>
    <dbReference type="NCBI Taxonomy" id="408172"/>
    <lineage>
        <taxon>unclassified sequences</taxon>
        <taxon>metagenomes</taxon>
        <taxon>ecological metagenomes</taxon>
    </lineage>
</organism>
<dbReference type="AlphaFoldDB" id="A0A381NNF7"/>
<dbReference type="InterPro" id="IPR023009">
    <property type="entry name" value="Tyrosine_recombinase_XerC/XerD"/>
</dbReference>
<dbReference type="InterPro" id="IPR010998">
    <property type="entry name" value="Integrase_recombinase_N"/>
</dbReference>
<keyword evidence="6" id="KW-0229">DNA integration</keyword>
<dbReference type="InterPro" id="IPR002104">
    <property type="entry name" value="Integrase_catalytic"/>
</dbReference>
<dbReference type="Pfam" id="PF00589">
    <property type="entry name" value="Phage_integrase"/>
    <property type="match status" value="1"/>
</dbReference>
<keyword evidence="9" id="KW-0131">Cell cycle</keyword>
<dbReference type="GO" id="GO:0051301">
    <property type="term" value="P:cell division"/>
    <property type="evidence" value="ECO:0007669"/>
    <property type="project" value="UniProtKB-KW"/>
</dbReference>
<dbReference type="NCBIfam" id="NF040815">
    <property type="entry name" value="recomb_XerA_Arch"/>
    <property type="match status" value="1"/>
</dbReference>
<dbReference type="HAMAP" id="MF_01808">
    <property type="entry name" value="Recomb_XerC_XerD"/>
    <property type="match status" value="1"/>
</dbReference>
<dbReference type="SUPFAM" id="SSF56349">
    <property type="entry name" value="DNA breaking-rejoining enzymes"/>
    <property type="match status" value="1"/>
</dbReference>
<proteinExistence type="inferred from homology"/>
<dbReference type="InterPro" id="IPR004107">
    <property type="entry name" value="Integrase_SAM-like_N"/>
</dbReference>
<keyword evidence="4" id="KW-0132">Cell division</keyword>
<dbReference type="InterPro" id="IPR044068">
    <property type="entry name" value="CB"/>
</dbReference>
<gene>
    <name evidence="12" type="ORF">METZ01_LOCUS8989</name>
</gene>
<keyword evidence="8" id="KW-0233">DNA recombination</keyword>
<comment type="similarity">
    <text evidence="2">Belongs to the 'phage' integrase family. XerC subfamily.</text>
</comment>
<evidence type="ECO:0000313" key="12">
    <source>
        <dbReference type="EMBL" id="SUZ56135.1"/>
    </source>
</evidence>
<dbReference type="GO" id="GO:0005737">
    <property type="term" value="C:cytoplasm"/>
    <property type="evidence" value="ECO:0007669"/>
    <property type="project" value="UniProtKB-SubCell"/>
</dbReference>
<evidence type="ECO:0000256" key="9">
    <source>
        <dbReference type="ARBA" id="ARBA00023306"/>
    </source>
</evidence>
<dbReference type="InterPro" id="IPR011931">
    <property type="entry name" value="Recomb_XerC"/>
</dbReference>
<dbReference type="GO" id="GO:0007059">
    <property type="term" value="P:chromosome segregation"/>
    <property type="evidence" value="ECO:0007669"/>
    <property type="project" value="UniProtKB-KW"/>
</dbReference>
<dbReference type="Pfam" id="PF02899">
    <property type="entry name" value="Phage_int_SAM_1"/>
    <property type="match status" value="1"/>
</dbReference>
<feature type="domain" description="Tyr recombinase" evidence="10">
    <location>
        <begin position="106"/>
        <end position="285"/>
    </location>
</feature>
<evidence type="ECO:0000259" key="11">
    <source>
        <dbReference type="PROSITE" id="PS51900"/>
    </source>
</evidence>